<reference evidence="1 2" key="2">
    <citation type="journal article" date="2015" name="BMC Genomics">
        <title>Analysis of three genomes within the thermophilic bacterial species Caldanaerobacter subterraneus with a focus on carbon monoxide dehydrogenase evolution and hydrolase diversity.</title>
        <authorList>
            <person name="Sant'Anna F.H."/>
            <person name="Lebedinsky A.V."/>
            <person name="Sokolova T.G."/>
            <person name="Robb F.T."/>
            <person name="Gonzalez J.M."/>
        </authorList>
    </citation>
    <scope>NUCLEOTIDE SEQUENCE [LARGE SCALE GENOMIC DNA]</scope>
    <source>
        <strain evidence="1 2">DSM 12653</strain>
    </source>
</reference>
<gene>
    <name evidence="1" type="ORF">CDSM653_00715</name>
</gene>
<dbReference type="EMBL" id="ABXP02000042">
    <property type="protein sequence ID" value="KKC30237.1"/>
    <property type="molecule type" value="Genomic_DNA"/>
</dbReference>
<organism evidence="1 2">
    <name type="scientific">Caldanaerobacter subterraneus subsp. pacificus DSM 12653</name>
    <dbReference type="NCBI Taxonomy" id="391606"/>
    <lineage>
        <taxon>Bacteria</taxon>
        <taxon>Bacillati</taxon>
        <taxon>Bacillota</taxon>
        <taxon>Clostridia</taxon>
        <taxon>Thermoanaerobacterales</taxon>
        <taxon>Thermoanaerobacteraceae</taxon>
        <taxon>Caldanaerobacter</taxon>
    </lineage>
</organism>
<proteinExistence type="predicted"/>
<evidence type="ECO:0000313" key="2">
    <source>
        <dbReference type="Proteomes" id="UP000010146"/>
    </source>
</evidence>
<comment type="caution">
    <text evidence="1">The sequence shown here is derived from an EMBL/GenBank/DDBJ whole genome shotgun (WGS) entry which is preliminary data.</text>
</comment>
<reference evidence="2" key="3">
    <citation type="submission" date="2015-02" db="EMBL/GenBank/DDBJ databases">
        <title>Genome analysis of three genomes within the thermophilic hydrogenogenic bacterial species Caldanaerobacter subterraneus.</title>
        <authorList>
            <person name="Sant'Anna F.H."/>
            <person name="Lebedinsky A."/>
            <person name="Sokolova T."/>
            <person name="Robb F.T."/>
            <person name="Gonzalez J.M."/>
        </authorList>
    </citation>
    <scope>NUCLEOTIDE SEQUENCE [LARGE SCALE GENOMIC DNA]</scope>
    <source>
        <strain evidence="2">DSM 12653</strain>
    </source>
</reference>
<sequence>MCKNQRFSKIYSYDFFASSALILKALKDIPYDHSVKLSQDFLSKKTRDNPCDKIDCGKTKTQKEMSFVKKHNL</sequence>
<protein>
    <submittedName>
        <fullName evidence="1">Uncharacterized protein</fullName>
    </submittedName>
</protein>
<accession>A0A0F5PNK3</accession>
<evidence type="ECO:0000313" key="1">
    <source>
        <dbReference type="EMBL" id="KKC30237.1"/>
    </source>
</evidence>
<reference evidence="1 2" key="1">
    <citation type="submission" date="2008-07" db="EMBL/GenBank/DDBJ databases">
        <authorList>
            <person name="Gonzalez J."/>
            <person name="Sokolova T."/>
            <person name="Ferriera S."/>
            <person name="Johnson J."/>
            <person name="Kravitz S."/>
            <person name="Beeson K."/>
            <person name="Sutton G."/>
            <person name="Rogers Y.-H."/>
            <person name="Friedman R."/>
            <person name="Frazier M."/>
            <person name="Venter J.C."/>
        </authorList>
    </citation>
    <scope>NUCLEOTIDE SEQUENCE [LARGE SCALE GENOMIC DNA]</scope>
    <source>
        <strain evidence="1 2">DSM 12653</strain>
    </source>
</reference>
<dbReference type="AlphaFoldDB" id="A0A0F5PNK3"/>
<dbReference type="Proteomes" id="UP000010146">
    <property type="component" value="Unassembled WGS sequence"/>
</dbReference>
<name>A0A0F5PNK3_9THEO</name>